<comment type="cofactor">
    <cofactor evidence="1 6 7">
        <name>pyridoxal 5'-phosphate</name>
        <dbReference type="ChEBI" id="CHEBI:597326"/>
    </cofactor>
</comment>
<proteinExistence type="inferred from homology"/>
<dbReference type="InterPro" id="IPR015424">
    <property type="entry name" value="PyrdxlP-dep_Trfase"/>
</dbReference>
<dbReference type="EMBL" id="VIKS01000001">
    <property type="protein sequence ID" value="TQV89605.1"/>
    <property type="molecule type" value="Genomic_DNA"/>
</dbReference>
<sequence length="474" mass="52683">MPFIQDADIVVRELDQFFSQSISGSEPVINQERLEVIINELDLATYVRSGGLTDRKLAAFLKKYLSYSTRLHHSHYFGHQCAAPHYSGALASLVDGFINNPMAVYEMGPAAASVEYFVVNWMLEKVGWQPSSTNPYAENNRENSTGAGVLVNGGSLANLLALLVARRKIQPDVWQSGSNSDLAVMVSSESHYSIEKSAGIMGIGKNSVYQLAVDERGAILPDQLENTLNQLVVDGKKPMILVANACSTALGIYDSLEPIAEFCQTHNIWFHVDAAHGAGALLSEKHRDKLRGVVQADSIIWDAHKMLQTPSLCAALLVKERAFLDTAMHHDASYLFHDKEQPGFDFMPRTIECTKSALGTKFFFVLAALGESGLSHYVDQQCELAQQAYQYIEEQPDLNCPVCPESNILCFRPEVDDATVLSIRDSLLKERSFHLTSTVFNGKRYLRMVFMSPNSSLDDVRRLVERVRVLLTVE</sequence>
<dbReference type="RefSeq" id="WP_142891669.1">
    <property type="nucleotide sequence ID" value="NZ_ML660160.1"/>
</dbReference>
<accession>A0A545UJG2</accession>
<dbReference type="OrthoDB" id="9803665at2"/>
<dbReference type="Gene3D" id="3.40.640.10">
    <property type="entry name" value="Type I PLP-dependent aspartate aminotransferase-like (Major domain)"/>
    <property type="match status" value="1"/>
</dbReference>
<dbReference type="GO" id="GO:0005737">
    <property type="term" value="C:cytoplasm"/>
    <property type="evidence" value="ECO:0007669"/>
    <property type="project" value="TreeGrafter"/>
</dbReference>
<dbReference type="GO" id="GO:0016831">
    <property type="term" value="F:carboxy-lyase activity"/>
    <property type="evidence" value="ECO:0007669"/>
    <property type="project" value="UniProtKB-KW"/>
</dbReference>
<keyword evidence="4 6" id="KW-0663">Pyridoxal phosphate</keyword>
<dbReference type="PANTHER" id="PTHR45677">
    <property type="entry name" value="GLUTAMATE DECARBOXYLASE-RELATED"/>
    <property type="match status" value="1"/>
</dbReference>
<keyword evidence="3" id="KW-0210">Decarboxylase</keyword>
<evidence type="ECO:0000256" key="6">
    <source>
        <dbReference type="PIRSR" id="PIRSR602129-50"/>
    </source>
</evidence>
<dbReference type="InterPro" id="IPR002129">
    <property type="entry name" value="PyrdxlP-dep_de-COase"/>
</dbReference>
<organism evidence="8 9">
    <name type="scientific">Aliikangiella coralliicola</name>
    <dbReference type="NCBI Taxonomy" id="2592383"/>
    <lineage>
        <taxon>Bacteria</taxon>
        <taxon>Pseudomonadati</taxon>
        <taxon>Pseudomonadota</taxon>
        <taxon>Gammaproteobacteria</taxon>
        <taxon>Oceanospirillales</taxon>
        <taxon>Pleioneaceae</taxon>
        <taxon>Aliikangiella</taxon>
    </lineage>
</organism>
<reference evidence="8 9" key="1">
    <citation type="submission" date="2019-07" db="EMBL/GenBank/DDBJ databases">
        <title>Draft genome for Aliikangiella sp. M105.</title>
        <authorList>
            <person name="Wang G."/>
        </authorList>
    </citation>
    <scope>NUCLEOTIDE SEQUENCE [LARGE SCALE GENOMIC DNA]</scope>
    <source>
        <strain evidence="8 9">M105</strain>
    </source>
</reference>
<comment type="similarity">
    <text evidence="2 7">Belongs to the group II decarboxylase family.</text>
</comment>
<evidence type="ECO:0000256" key="5">
    <source>
        <dbReference type="ARBA" id="ARBA00023239"/>
    </source>
</evidence>
<gene>
    <name evidence="8" type="ORF">FLL46_01605</name>
</gene>
<dbReference type="SUPFAM" id="SSF53383">
    <property type="entry name" value="PLP-dependent transferases"/>
    <property type="match status" value="1"/>
</dbReference>
<dbReference type="Proteomes" id="UP000315439">
    <property type="component" value="Unassembled WGS sequence"/>
</dbReference>
<dbReference type="Pfam" id="PF00282">
    <property type="entry name" value="Pyridoxal_deC"/>
    <property type="match status" value="1"/>
</dbReference>
<dbReference type="AlphaFoldDB" id="A0A545UJG2"/>
<keyword evidence="5 7" id="KW-0456">Lyase</keyword>
<dbReference type="Gene3D" id="3.90.1150.170">
    <property type="match status" value="1"/>
</dbReference>
<name>A0A545UJG2_9GAMM</name>
<evidence type="ECO:0000256" key="4">
    <source>
        <dbReference type="ARBA" id="ARBA00022898"/>
    </source>
</evidence>
<keyword evidence="9" id="KW-1185">Reference proteome</keyword>
<feature type="modified residue" description="N6-(pyridoxal phosphate)lysine" evidence="6">
    <location>
        <position position="305"/>
    </location>
</feature>
<evidence type="ECO:0000256" key="3">
    <source>
        <dbReference type="ARBA" id="ARBA00022793"/>
    </source>
</evidence>
<evidence type="ECO:0000313" key="9">
    <source>
        <dbReference type="Proteomes" id="UP000315439"/>
    </source>
</evidence>
<dbReference type="GO" id="GO:0019752">
    <property type="term" value="P:carboxylic acid metabolic process"/>
    <property type="evidence" value="ECO:0007669"/>
    <property type="project" value="InterPro"/>
</dbReference>
<dbReference type="InterPro" id="IPR015421">
    <property type="entry name" value="PyrdxlP-dep_Trfase_major"/>
</dbReference>
<evidence type="ECO:0000256" key="1">
    <source>
        <dbReference type="ARBA" id="ARBA00001933"/>
    </source>
</evidence>
<comment type="caution">
    <text evidence="8">The sequence shown here is derived from an EMBL/GenBank/DDBJ whole genome shotgun (WGS) entry which is preliminary data.</text>
</comment>
<protein>
    <submittedName>
        <fullName evidence="8">PLP-dependent decarboxylase</fullName>
    </submittedName>
</protein>
<evidence type="ECO:0000313" key="8">
    <source>
        <dbReference type="EMBL" id="TQV89605.1"/>
    </source>
</evidence>
<dbReference type="PANTHER" id="PTHR45677:SF8">
    <property type="entry name" value="CYSTEINE SULFINIC ACID DECARBOXYLASE"/>
    <property type="match status" value="1"/>
</dbReference>
<dbReference type="GO" id="GO:0030170">
    <property type="term" value="F:pyridoxal phosphate binding"/>
    <property type="evidence" value="ECO:0007669"/>
    <property type="project" value="InterPro"/>
</dbReference>
<evidence type="ECO:0000256" key="2">
    <source>
        <dbReference type="ARBA" id="ARBA00009533"/>
    </source>
</evidence>
<evidence type="ECO:0000256" key="7">
    <source>
        <dbReference type="RuleBase" id="RU000382"/>
    </source>
</evidence>